<keyword evidence="3" id="KW-1185">Reference proteome</keyword>
<comment type="caution">
    <text evidence="2">The sequence shown here is derived from an EMBL/GenBank/DDBJ whole genome shotgun (WGS) entry which is preliminary data.</text>
</comment>
<dbReference type="EMBL" id="BAOS01000047">
    <property type="protein sequence ID" value="GAX63078.1"/>
    <property type="molecule type" value="Genomic_DNA"/>
</dbReference>
<accession>A0A286U4J8</accession>
<name>A0A286U4J8_9BACT</name>
<dbReference type="Proteomes" id="UP000218542">
    <property type="component" value="Unassembled WGS sequence"/>
</dbReference>
<dbReference type="AlphaFoldDB" id="A0A286U4J8"/>
<proteinExistence type="predicted"/>
<keyword evidence="1" id="KW-0472">Membrane</keyword>
<evidence type="ECO:0000313" key="3">
    <source>
        <dbReference type="Proteomes" id="UP000218542"/>
    </source>
</evidence>
<feature type="transmembrane region" description="Helical" evidence="1">
    <location>
        <begin position="104"/>
        <end position="122"/>
    </location>
</feature>
<keyword evidence="1" id="KW-0812">Transmembrane</keyword>
<evidence type="ECO:0000256" key="1">
    <source>
        <dbReference type="SAM" id="Phobius"/>
    </source>
</evidence>
<gene>
    <name evidence="2" type="ORF">SCALIN_C47_0049</name>
</gene>
<organism evidence="2 3">
    <name type="scientific">Candidatus Scalindua japonica</name>
    <dbReference type="NCBI Taxonomy" id="1284222"/>
    <lineage>
        <taxon>Bacteria</taxon>
        <taxon>Pseudomonadati</taxon>
        <taxon>Planctomycetota</taxon>
        <taxon>Candidatus Brocadiia</taxon>
        <taxon>Candidatus Brocadiales</taxon>
        <taxon>Candidatus Scalinduaceae</taxon>
        <taxon>Candidatus Scalindua</taxon>
    </lineage>
</organism>
<feature type="transmembrane region" description="Helical" evidence="1">
    <location>
        <begin position="128"/>
        <end position="148"/>
    </location>
</feature>
<keyword evidence="1" id="KW-1133">Transmembrane helix</keyword>
<reference evidence="3" key="1">
    <citation type="journal article" date="2017" name="Environ. Microbiol. Rep.">
        <title>Genetic Diversity of Marine Anaerobic Ammonium-Oxidizing Bacteria as Revealed by Genomic and Proteomic Analyses of 'Candidatus Scalindua japonica'.</title>
        <authorList>
            <person name="Oshiki M."/>
            <person name="Mizuto K."/>
            <person name="Kimura Z."/>
            <person name="Kindaichi T."/>
            <person name="Satoh H."/>
            <person name="Okabe S."/>
        </authorList>
    </citation>
    <scope>NUCLEOTIDE SEQUENCE [LARGE SCALE GENOMIC DNA]</scope>
    <source>
        <strain evidence="3">husup-a2</strain>
    </source>
</reference>
<evidence type="ECO:0000313" key="2">
    <source>
        <dbReference type="EMBL" id="GAX63078.1"/>
    </source>
</evidence>
<sequence length="274" mass="32643">MEKNPENNKMHCDLSLERIADDLFMIFENEILFQRYYPPKESIEKRTDEYFEQKSKVKEMVNGEFKDSEIELLKNRIFKDILPAYSEYRQIKDSYLEKIENRSLLKYIGFTVLGLEALEAVFLKIGVLAPPTLIISVLFEILLGGAIYRIKNLTDQGKIIAAKKYFFATVHNTQKKLHTDIEYSEYQHKKGTDQIVSEINVLLKKYDNKDNFWKDFIKIRKHDPTTQTSFEKLNTPEFGDFILLHFDDKYNARIRKIRYDELFKQAELYFKNKQ</sequence>
<protein>
    <submittedName>
        <fullName evidence="2">ATPase</fullName>
    </submittedName>
</protein>